<name>A0A9X7W0W3_9BACL</name>
<dbReference type="AlphaFoldDB" id="A0A9X7W0W3"/>
<accession>A0A9X7W0W3</accession>
<protein>
    <submittedName>
        <fullName evidence="7">Crp/Fnr family transcriptional regulator</fullName>
    </submittedName>
</protein>
<dbReference type="PRINTS" id="PR00034">
    <property type="entry name" value="HTHCRP"/>
</dbReference>
<keyword evidence="1" id="KW-0805">Transcription regulation</keyword>
<dbReference type="EMBL" id="CP071182">
    <property type="protein sequence ID" value="QSO47273.1"/>
    <property type="molecule type" value="Genomic_DNA"/>
</dbReference>
<dbReference type="GO" id="GO:0005829">
    <property type="term" value="C:cytosol"/>
    <property type="evidence" value="ECO:0007669"/>
    <property type="project" value="TreeGrafter"/>
</dbReference>
<evidence type="ECO:0000259" key="5">
    <source>
        <dbReference type="PROSITE" id="PS50042"/>
    </source>
</evidence>
<evidence type="ECO:0000256" key="2">
    <source>
        <dbReference type="ARBA" id="ARBA00023125"/>
    </source>
</evidence>
<dbReference type="InterPro" id="IPR050397">
    <property type="entry name" value="Env_Response_Regulators"/>
</dbReference>
<evidence type="ECO:0000313" key="7">
    <source>
        <dbReference type="EMBL" id="QSO47273.1"/>
    </source>
</evidence>
<evidence type="ECO:0000313" key="8">
    <source>
        <dbReference type="Proteomes" id="UP000663505"/>
    </source>
</evidence>
<dbReference type="SMART" id="SM00100">
    <property type="entry name" value="cNMP"/>
    <property type="match status" value="1"/>
</dbReference>
<feature type="domain" description="Cyclic nucleotide-binding" evidence="5">
    <location>
        <begin position="11"/>
        <end position="131"/>
    </location>
</feature>
<dbReference type="RefSeq" id="WP_206656633.1">
    <property type="nucleotide sequence ID" value="NZ_CP071182.1"/>
</dbReference>
<dbReference type="KEGG" id="afx:JZ786_23260"/>
<evidence type="ECO:0000259" key="6">
    <source>
        <dbReference type="PROSITE" id="PS51063"/>
    </source>
</evidence>
<dbReference type="Pfam" id="PF13545">
    <property type="entry name" value="HTH_Crp_2"/>
    <property type="match status" value="1"/>
</dbReference>
<dbReference type="Proteomes" id="UP000663505">
    <property type="component" value="Chromosome"/>
</dbReference>
<dbReference type="SMART" id="SM00419">
    <property type="entry name" value="HTH_CRP"/>
    <property type="match status" value="1"/>
</dbReference>
<keyword evidence="2" id="KW-0238">DNA-binding</keyword>
<dbReference type="GO" id="GO:0003677">
    <property type="term" value="F:DNA binding"/>
    <property type="evidence" value="ECO:0007669"/>
    <property type="project" value="UniProtKB-KW"/>
</dbReference>
<keyword evidence="4" id="KW-0804">Transcription</keyword>
<evidence type="ECO:0000256" key="4">
    <source>
        <dbReference type="ARBA" id="ARBA00023163"/>
    </source>
</evidence>
<gene>
    <name evidence="7" type="ORF">JZ786_23260</name>
</gene>
<dbReference type="CDD" id="cd00038">
    <property type="entry name" value="CAP_ED"/>
    <property type="match status" value="1"/>
</dbReference>
<proteinExistence type="predicted"/>
<dbReference type="Gene3D" id="2.60.120.10">
    <property type="entry name" value="Jelly Rolls"/>
    <property type="match status" value="1"/>
</dbReference>
<organism evidence="7 8">
    <name type="scientific">Alicyclobacillus mengziensis</name>
    <dbReference type="NCBI Taxonomy" id="2931921"/>
    <lineage>
        <taxon>Bacteria</taxon>
        <taxon>Bacillati</taxon>
        <taxon>Bacillota</taxon>
        <taxon>Bacilli</taxon>
        <taxon>Bacillales</taxon>
        <taxon>Alicyclobacillaceae</taxon>
        <taxon>Alicyclobacillus</taxon>
    </lineage>
</organism>
<dbReference type="InterPro" id="IPR036390">
    <property type="entry name" value="WH_DNA-bd_sf"/>
</dbReference>
<dbReference type="GO" id="GO:0003700">
    <property type="term" value="F:DNA-binding transcription factor activity"/>
    <property type="evidence" value="ECO:0007669"/>
    <property type="project" value="TreeGrafter"/>
</dbReference>
<dbReference type="InterPro" id="IPR014710">
    <property type="entry name" value="RmlC-like_jellyroll"/>
</dbReference>
<dbReference type="InterPro" id="IPR012318">
    <property type="entry name" value="HTH_CRP"/>
</dbReference>
<sequence>MDYTQVTDTPLFQDISSLATEFVRSSFRIQKLSKGEVLYYQGDLADSMCIVRSGLLVKSFESGHRTFHLSYQRPGDTIGEAEVLHSRRVRYVTTTARTDSTLWRISDRDLDQLLNMYPSLYRRLFDAVGERFIRAKRKITYLAFMDARLRIVHLLSDYVGDNPDNPRRVWKITQQEISEMVALNRESVARIIGELQSQNIIRSSRGQITIISPEQLWAITSMEQDA</sequence>
<evidence type="ECO:0000256" key="3">
    <source>
        <dbReference type="ARBA" id="ARBA00023159"/>
    </source>
</evidence>
<keyword evidence="3" id="KW-0010">Activator</keyword>
<reference evidence="7 8" key="1">
    <citation type="submission" date="2021-02" db="EMBL/GenBank/DDBJ databases">
        <title>Alicyclobacillus curvatus sp. nov. and Alicyclobacillus mengziensis sp. nov., two acidophilic bacteria isolated from acid mine drainage.</title>
        <authorList>
            <person name="Huang Y."/>
        </authorList>
    </citation>
    <scope>NUCLEOTIDE SEQUENCE [LARGE SCALE GENOMIC DNA]</scope>
    <source>
        <strain evidence="7 8">S30H14</strain>
    </source>
</reference>
<dbReference type="PANTHER" id="PTHR24567">
    <property type="entry name" value="CRP FAMILY TRANSCRIPTIONAL REGULATORY PROTEIN"/>
    <property type="match status" value="1"/>
</dbReference>
<dbReference type="PANTHER" id="PTHR24567:SF68">
    <property type="entry name" value="DNA-BINDING TRANSCRIPTIONAL DUAL REGULATOR CRP"/>
    <property type="match status" value="1"/>
</dbReference>
<dbReference type="PROSITE" id="PS51063">
    <property type="entry name" value="HTH_CRP_2"/>
    <property type="match status" value="1"/>
</dbReference>
<dbReference type="SUPFAM" id="SSF46785">
    <property type="entry name" value="Winged helix' DNA-binding domain"/>
    <property type="match status" value="1"/>
</dbReference>
<dbReference type="InterPro" id="IPR000595">
    <property type="entry name" value="cNMP-bd_dom"/>
</dbReference>
<feature type="domain" description="HTH crp-type" evidence="6">
    <location>
        <begin position="145"/>
        <end position="214"/>
    </location>
</feature>
<evidence type="ECO:0000256" key="1">
    <source>
        <dbReference type="ARBA" id="ARBA00023015"/>
    </source>
</evidence>
<dbReference type="Pfam" id="PF00027">
    <property type="entry name" value="cNMP_binding"/>
    <property type="match status" value="1"/>
</dbReference>
<keyword evidence="8" id="KW-1185">Reference proteome</keyword>
<dbReference type="PROSITE" id="PS50042">
    <property type="entry name" value="CNMP_BINDING_3"/>
    <property type="match status" value="1"/>
</dbReference>
<dbReference type="InterPro" id="IPR018490">
    <property type="entry name" value="cNMP-bd_dom_sf"/>
</dbReference>
<dbReference type="SUPFAM" id="SSF51206">
    <property type="entry name" value="cAMP-binding domain-like"/>
    <property type="match status" value="1"/>
</dbReference>